<evidence type="ECO:0000256" key="4">
    <source>
        <dbReference type="ARBA" id="ARBA00022475"/>
    </source>
</evidence>
<dbReference type="GO" id="GO:0015450">
    <property type="term" value="F:protein-transporting ATPase activity"/>
    <property type="evidence" value="ECO:0007669"/>
    <property type="project" value="UniProtKB-UniRule"/>
</dbReference>
<feature type="region of interest" description="Disordered" evidence="11">
    <location>
        <begin position="79"/>
        <end position="109"/>
    </location>
</feature>
<comment type="subcellular location">
    <subcellularLocation>
        <location evidence="1 10">Cell membrane</location>
        <topology evidence="1 10">Multi-pass membrane protein</topology>
    </subcellularLocation>
</comment>
<dbReference type="GO" id="GO:0009306">
    <property type="term" value="P:protein secretion"/>
    <property type="evidence" value="ECO:0007669"/>
    <property type="project" value="UniProtKB-UniRule"/>
</dbReference>
<keyword evidence="9 10" id="KW-0472">Membrane</keyword>
<evidence type="ECO:0000313" key="12">
    <source>
        <dbReference type="EMBL" id="QAR34292.1"/>
    </source>
</evidence>
<keyword evidence="4 10" id="KW-1003">Cell membrane</keyword>
<feature type="transmembrane region" description="Helical" evidence="10">
    <location>
        <begin position="51"/>
        <end position="72"/>
    </location>
</feature>
<evidence type="ECO:0000256" key="3">
    <source>
        <dbReference type="ARBA" id="ARBA00022448"/>
    </source>
</evidence>
<evidence type="ECO:0000256" key="2">
    <source>
        <dbReference type="ARBA" id="ARBA00008445"/>
    </source>
</evidence>
<sequence length="109" mass="11295">MYTYLLVFHIFVCMLLIIAVLLQSGKGSELSAALGGGSGSLFGPGAPANIMNKITSVIAITFMITSLGLAVMSKERSSGSITDRIPQPLQQTAPAAPSDAAPQVPMESK</sequence>
<evidence type="ECO:0000256" key="9">
    <source>
        <dbReference type="ARBA" id="ARBA00023136"/>
    </source>
</evidence>
<evidence type="ECO:0000256" key="10">
    <source>
        <dbReference type="RuleBase" id="RU365087"/>
    </source>
</evidence>
<evidence type="ECO:0000256" key="1">
    <source>
        <dbReference type="ARBA" id="ARBA00004651"/>
    </source>
</evidence>
<protein>
    <recommendedName>
        <fullName evidence="10">Protein-export membrane protein SecG</fullName>
    </recommendedName>
</protein>
<dbReference type="GO" id="GO:0043952">
    <property type="term" value="P:protein transport by the Sec complex"/>
    <property type="evidence" value="ECO:0007669"/>
    <property type="project" value="TreeGrafter"/>
</dbReference>
<reference evidence="12 13" key="1">
    <citation type="submission" date="2019-01" db="EMBL/GenBank/DDBJ databases">
        <title>Geovibrio thiophilus DSM 11263, complete genome.</title>
        <authorList>
            <person name="Spring S."/>
            <person name="Bunk B."/>
            <person name="Sproer C."/>
        </authorList>
    </citation>
    <scope>NUCLEOTIDE SEQUENCE [LARGE SCALE GENOMIC DNA]</scope>
    <source>
        <strain evidence="12 13">DSM 11263</strain>
    </source>
</reference>
<dbReference type="KEGG" id="gtl:EP073_13005"/>
<dbReference type="GO" id="GO:0065002">
    <property type="term" value="P:intracellular protein transmembrane transport"/>
    <property type="evidence" value="ECO:0007669"/>
    <property type="project" value="TreeGrafter"/>
</dbReference>
<keyword evidence="13" id="KW-1185">Reference proteome</keyword>
<comment type="similarity">
    <text evidence="2 10">Belongs to the SecG family.</text>
</comment>
<comment type="function">
    <text evidence="10">Involved in protein export. Participates in an early event of protein translocation.</text>
</comment>
<dbReference type="EMBL" id="CP035108">
    <property type="protein sequence ID" value="QAR34292.1"/>
    <property type="molecule type" value="Genomic_DNA"/>
</dbReference>
<keyword evidence="7 10" id="KW-1133">Transmembrane helix</keyword>
<evidence type="ECO:0000256" key="7">
    <source>
        <dbReference type="ARBA" id="ARBA00022989"/>
    </source>
</evidence>
<evidence type="ECO:0000256" key="8">
    <source>
        <dbReference type="ARBA" id="ARBA00023010"/>
    </source>
</evidence>
<dbReference type="PRINTS" id="PR01651">
    <property type="entry name" value="SECGEXPORT"/>
</dbReference>
<keyword evidence="6 10" id="KW-0653">Protein transport</keyword>
<name>A0A3R6AZS2_9BACT</name>
<dbReference type="GO" id="GO:0005886">
    <property type="term" value="C:plasma membrane"/>
    <property type="evidence" value="ECO:0007669"/>
    <property type="project" value="UniProtKB-SubCell"/>
</dbReference>
<keyword evidence="3 10" id="KW-0813">Transport</keyword>
<gene>
    <name evidence="12" type="primary">secG</name>
    <name evidence="12" type="ORF">EP073_13005</name>
</gene>
<accession>A0A3R6AZS2</accession>
<evidence type="ECO:0000256" key="11">
    <source>
        <dbReference type="SAM" id="MobiDB-lite"/>
    </source>
</evidence>
<dbReference type="AlphaFoldDB" id="A0A3R6AZS2"/>
<keyword evidence="5 10" id="KW-0812">Transmembrane</keyword>
<dbReference type="Pfam" id="PF03840">
    <property type="entry name" value="SecG"/>
    <property type="match status" value="1"/>
</dbReference>
<dbReference type="RefSeq" id="WP_128467597.1">
    <property type="nucleotide sequence ID" value="NZ_CP035108.1"/>
</dbReference>
<evidence type="ECO:0000256" key="5">
    <source>
        <dbReference type="ARBA" id="ARBA00022692"/>
    </source>
</evidence>
<dbReference type="InterPro" id="IPR004692">
    <property type="entry name" value="SecG"/>
</dbReference>
<dbReference type="NCBIfam" id="TIGR00810">
    <property type="entry name" value="secG"/>
    <property type="match status" value="1"/>
</dbReference>
<proteinExistence type="inferred from homology"/>
<dbReference type="PANTHER" id="PTHR34182">
    <property type="entry name" value="PROTEIN-EXPORT MEMBRANE PROTEIN SECG"/>
    <property type="match status" value="1"/>
</dbReference>
<dbReference type="PANTHER" id="PTHR34182:SF1">
    <property type="entry name" value="PROTEIN-EXPORT MEMBRANE PROTEIN SECG"/>
    <property type="match status" value="1"/>
</dbReference>
<evidence type="ECO:0000313" key="13">
    <source>
        <dbReference type="Proteomes" id="UP000287502"/>
    </source>
</evidence>
<comment type="caution">
    <text evidence="10">Lacks conserved residue(s) required for the propagation of feature annotation.</text>
</comment>
<keyword evidence="8 10" id="KW-0811">Translocation</keyword>
<dbReference type="OrthoDB" id="121323at2"/>
<dbReference type="Proteomes" id="UP000287502">
    <property type="component" value="Chromosome"/>
</dbReference>
<organism evidence="12 13">
    <name type="scientific">Geovibrio thiophilus</name>
    <dbReference type="NCBI Taxonomy" id="139438"/>
    <lineage>
        <taxon>Bacteria</taxon>
        <taxon>Pseudomonadati</taxon>
        <taxon>Deferribacterota</taxon>
        <taxon>Deferribacteres</taxon>
        <taxon>Deferribacterales</taxon>
        <taxon>Geovibrionaceae</taxon>
        <taxon>Geovibrio</taxon>
    </lineage>
</organism>
<evidence type="ECO:0000256" key="6">
    <source>
        <dbReference type="ARBA" id="ARBA00022927"/>
    </source>
</evidence>
<feature type="compositionally biased region" description="Low complexity" evidence="11">
    <location>
        <begin position="86"/>
        <end position="97"/>
    </location>
</feature>